<gene>
    <name evidence="1" type="ORF">THIOM_002204</name>
</gene>
<sequence>MFDTYNNQEIAKRVVHILRIVATQIEEHPELLTNAEFRIDDVPARKKKVEPPPVDFEV</sequence>
<organism evidence="1 2">
    <name type="scientific">Candidatus Thiomargarita nelsonii</name>
    <dbReference type="NCBI Taxonomy" id="1003181"/>
    <lineage>
        <taxon>Bacteria</taxon>
        <taxon>Pseudomonadati</taxon>
        <taxon>Pseudomonadota</taxon>
        <taxon>Gammaproteobacteria</taxon>
        <taxon>Thiotrichales</taxon>
        <taxon>Thiotrichaceae</taxon>
        <taxon>Thiomargarita</taxon>
    </lineage>
</organism>
<reference evidence="1 2" key="1">
    <citation type="submission" date="2016-05" db="EMBL/GenBank/DDBJ databases">
        <title>Single-cell genome of chain-forming Candidatus Thiomargarita nelsonii and comparison to other large sulfur-oxidizing bacteria.</title>
        <authorList>
            <person name="Winkel M."/>
            <person name="Salman V."/>
            <person name="Woyke T."/>
            <person name="Schulz-Vogt H."/>
            <person name="Richter M."/>
            <person name="Flood B."/>
            <person name="Bailey J."/>
            <person name="Amann R."/>
            <person name="Mussmann M."/>
        </authorList>
    </citation>
    <scope>NUCLEOTIDE SEQUENCE [LARGE SCALE GENOMIC DNA]</scope>
    <source>
        <strain evidence="1 2">THI036</strain>
    </source>
</reference>
<name>A0A176S1R6_9GAMM</name>
<accession>A0A176S1R6</accession>
<evidence type="ECO:0000313" key="1">
    <source>
        <dbReference type="EMBL" id="OAD22012.1"/>
    </source>
</evidence>
<dbReference type="EMBL" id="LUTY01001229">
    <property type="protein sequence ID" value="OAD22012.1"/>
    <property type="molecule type" value="Genomic_DNA"/>
</dbReference>
<feature type="non-terminal residue" evidence="1">
    <location>
        <position position="58"/>
    </location>
</feature>
<proteinExistence type="predicted"/>
<protein>
    <submittedName>
        <fullName evidence="1">Uncharacterized protein</fullName>
    </submittedName>
</protein>
<dbReference type="Proteomes" id="UP000076962">
    <property type="component" value="Unassembled WGS sequence"/>
</dbReference>
<dbReference type="AlphaFoldDB" id="A0A176S1R6"/>
<comment type="caution">
    <text evidence="1">The sequence shown here is derived from an EMBL/GenBank/DDBJ whole genome shotgun (WGS) entry which is preliminary data.</text>
</comment>
<keyword evidence="2" id="KW-1185">Reference proteome</keyword>
<evidence type="ECO:0000313" key="2">
    <source>
        <dbReference type="Proteomes" id="UP000076962"/>
    </source>
</evidence>